<dbReference type="RefSeq" id="WP_072050587.1">
    <property type="nucleotide sequence ID" value="NZ_MLFR01000022.1"/>
</dbReference>
<keyword evidence="3" id="KW-0540">Nuclease</keyword>
<keyword evidence="7" id="KW-0346">Stress response</keyword>
<dbReference type="Proteomes" id="UP000193558">
    <property type="component" value="Unassembled WGS sequence"/>
</dbReference>
<evidence type="ECO:0000256" key="2">
    <source>
        <dbReference type="ARBA" id="ARBA00022649"/>
    </source>
</evidence>
<comment type="similarity">
    <text evidence="1">Belongs to the HicA mRNA interferase family.</text>
</comment>
<dbReference type="GO" id="GO:0003729">
    <property type="term" value="F:mRNA binding"/>
    <property type="evidence" value="ECO:0007669"/>
    <property type="project" value="InterPro"/>
</dbReference>
<dbReference type="InterPro" id="IPR038570">
    <property type="entry name" value="HicA_sf"/>
</dbReference>
<comment type="caution">
    <text evidence="8">The sequence shown here is derived from an EMBL/GenBank/DDBJ whole genome shotgun (WGS) entry which is preliminary data.</text>
</comment>
<evidence type="ECO:0000256" key="4">
    <source>
        <dbReference type="ARBA" id="ARBA00022759"/>
    </source>
</evidence>
<gene>
    <name evidence="8" type="ORF">HA51_18340</name>
</gene>
<evidence type="ECO:0000256" key="6">
    <source>
        <dbReference type="ARBA" id="ARBA00022884"/>
    </source>
</evidence>
<evidence type="ECO:0000256" key="3">
    <source>
        <dbReference type="ARBA" id="ARBA00022722"/>
    </source>
</evidence>
<evidence type="ECO:0000256" key="1">
    <source>
        <dbReference type="ARBA" id="ARBA00006620"/>
    </source>
</evidence>
<reference evidence="8 9" key="1">
    <citation type="journal article" date="2017" name="Antonie Van Leeuwenhoek">
        <title>Phylogenomic resolution of the bacterial genus Pantoea and its relationship with Erwinia and Tatumella.</title>
        <authorList>
            <person name="Palmer M."/>
            <person name="Steenkamp E.T."/>
            <person name="Coetzee M.P."/>
            <person name="Chan W.Y."/>
            <person name="van Zyl E."/>
            <person name="De Maayer P."/>
            <person name="Coutinho T.A."/>
            <person name="Blom J."/>
            <person name="Smits T.H."/>
            <person name="Duffy B."/>
            <person name="Venter S.N."/>
        </authorList>
    </citation>
    <scope>NUCLEOTIDE SEQUENCE [LARGE SCALE GENOMIC DNA]</scope>
    <source>
        <strain evidence="8 9">LMG 26275</strain>
    </source>
</reference>
<keyword evidence="5" id="KW-0378">Hydrolase</keyword>
<evidence type="ECO:0000256" key="5">
    <source>
        <dbReference type="ARBA" id="ARBA00022801"/>
    </source>
</evidence>
<dbReference type="Pfam" id="PF07927">
    <property type="entry name" value="HicA_toxin"/>
    <property type="match status" value="1"/>
</dbReference>
<organism evidence="8 9">
    <name type="scientific">Pantoea rwandensis</name>
    <dbReference type="NCBI Taxonomy" id="1076550"/>
    <lineage>
        <taxon>Bacteria</taxon>
        <taxon>Pseudomonadati</taxon>
        <taxon>Pseudomonadota</taxon>
        <taxon>Gammaproteobacteria</taxon>
        <taxon>Enterobacterales</taxon>
        <taxon>Erwiniaceae</taxon>
        <taxon>Pantoea</taxon>
    </lineage>
</organism>
<evidence type="ECO:0000313" key="9">
    <source>
        <dbReference type="Proteomes" id="UP000193558"/>
    </source>
</evidence>
<dbReference type="OrthoDB" id="9811409at2"/>
<keyword evidence="4" id="KW-0255">Endonuclease</keyword>
<proteinExistence type="inferred from homology"/>
<keyword evidence="6" id="KW-0694">RNA-binding</keyword>
<sequence>MSSRELIRMLLDRGWVLDRVKGSHHVFVRADKAYHISLPHPEKDLATGTLRKLMKLMD</sequence>
<dbReference type="Gene3D" id="3.30.920.30">
    <property type="entry name" value="Hypothetical protein"/>
    <property type="match status" value="1"/>
</dbReference>
<dbReference type="GO" id="GO:0004519">
    <property type="term" value="F:endonuclease activity"/>
    <property type="evidence" value="ECO:0007669"/>
    <property type="project" value="UniProtKB-KW"/>
</dbReference>
<evidence type="ECO:0000256" key="7">
    <source>
        <dbReference type="ARBA" id="ARBA00023016"/>
    </source>
</evidence>
<dbReference type="InterPro" id="IPR012933">
    <property type="entry name" value="HicA_mRNA_interferase"/>
</dbReference>
<dbReference type="AlphaFoldDB" id="A0A1X1CT68"/>
<keyword evidence="2" id="KW-1277">Toxin-antitoxin system</keyword>
<name>A0A1X1CT68_9GAMM</name>
<evidence type="ECO:0000313" key="8">
    <source>
        <dbReference type="EMBL" id="ORM67588.1"/>
    </source>
</evidence>
<protein>
    <submittedName>
        <fullName evidence="8">Addiction module toxin, HicA family</fullName>
    </submittedName>
</protein>
<accession>A0A1X1CT68</accession>
<dbReference type="EMBL" id="MLFR01000022">
    <property type="protein sequence ID" value="ORM67588.1"/>
    <property type="molecule type" value="Genomic_DNA"/>
</dbReference>
<dbReference type="SUPFAM" id="SSF54786">
    <property type="entry name" value="YcfA/nrd intein domain"/>
    <property type="match status" value="1"/>
</dbReference>
<dbReference type="GO" id="GO:0016787">
    <property type="term" value="F:hydrolase activity"/>
    <property type="evidence" value="ECO:0007669"/>
    <property type="project" value="UniProtKB-KW"/>
</dbReference>